<reference evidence="1 2" key="1">
    <citation type="journal article" date="2016" name="Genome Announc.">
        <title>Whole-Genome Sequence of Rummeliibacillus stabekisii Strain PP9 Isolated from Antarctic Soil.</title>
        <authorList>
            <person name="da Mota F.F."/>
            <person name="Vollu R.E."/>
            <person name="Jurelevicius D."/>
            <person name="Seldin L."/>
        </authorList>
    </citation>
    <scope>NUCLEOTIDE SEQUENCE [LARGE SCALE GENOMIC DNA]</scope>
    <source>
        <strain evidence="1 2">PP9</strain>
    </source>
</reference>
<dbReference type="InterPro" id="IPR047903">
    <property type="entry name" value="NDxxF_lipo"/>
</dbReference>
<evidence type="ECO:0008006" key="3">
    <source>
        <dbReference type="Google" id="ProtNLM"/>
    </source>
</evidence>
<evidence type="ECO:0000313" key="2">
    <source>
        <dbReference type="Proteomes" id="UP000076021"/>
    </source>
</evidence>
<dbReference type="PROSITE" id="PS51257">
    <property type="entry name" value="PROKAR_LIPOPROTEIN"/>
    <property type="match status" value="1"/>
</dbReference>
<dbReference type="OrthoDB" id="2412973at2"/>
<evidence type="ECO:0000313" key="1">
    <source>
        <dbReference type="EMBL" id="AMW98244.1"/>
    </source>
</evidence>
<dbReference type="EMBL" id="CP014806">
    <property type="protein sequence ID" value="AMW98244.1"/>
    <property type="molecule type" value="Genomic_DNA"/>
</dbReference>
<dbReference type="RefSeq" id="WP_066784915.1">
    <property type="nucleotide sequence ID" value="NZ_CP014806.1"/>
</dbReference>
<gene>
    <name evidence="1" type="ORF">ATY39_01710</name>
</gene>
<dbReference type="NCBIfam" id="NF033193">
    <property type="entry name" value="lipo_NDxxF"/>
    <property type="match status" value="1"/>
</dbReference>
<name>A0A143H932_9BACL</name>
<protein>
    <recommendedName>
        <fullName evidence="3">NDxxF motif lipoprotein</fullName>
    </recommendedName>
</protein>
<dbReference type="AlphaFoldDB" id="A0A143H932"/>
<dbReference type="KEGG" id="rst:ATY39_01710"/>
<reference evidence="2" key="2">
    <citation type="submission" date="2016-03" db="EMBL/GenBank/DDBJ databases">
        <authorList>
            <person name="Seldin L."/>
        </authorList>
    </citation>
    <scope>NUCLEOTIDE SEQUENCE [LARGE SCALE GENOMIC DNA]</scope>
    <source>
        <strain evidence="2">PP9</strain>
    </source>
</reference>
<proteinExistence type="predicted"/>
<sequence length="199" mass="22818">MRKIVYGFLFVCALSGCSQKEYIDDAEDNTPLIADVKIPRTVFNSTKKNQTLNKEELKHSIQTYLDSDEELDRASEPFEDNIYDGEKLSKSESKKLNRINKLIKENDESFSQYISNNTLPEGYQEETERISRYITASNEYIHELNKIIDKVSDGDFSKLNIGSLIEKNGVVNGKEQKKIEAFLDKENIQTIAFGREGTK</sequence>
<dbReference type="Proteomes" id="UP000076021">
    <property type="component" value="Chromosome"/>
</dbReference>
<organism evidence="1 2">
    <name type="scientific">Rummeliibacillus stabekisii</name>
    <dbReference type="NCBI Taxonomy" id="241244"/>
    <lineage>
        <taxon>Bacteria</taxon>
        <taxon>Bacillati</taxon>
        <taxon>Bacillota</taxon>
        <taxon>Bacilli</taxon>
        <taxon>Bacillales</taxon>
        <taxon>Caryophanaceae</taxon>
        <taxon>Rummeliibacillus</taxon>
    </lineage>
</organism>
<keyword evidence="2" id="KW-1185">Reference proteome</keyword>
<accession>A0A143H932</accession>